<protein>
    <submittedName>
        <fullName evidence="2">Uncharacterized protein</fullName>
    </submittedName>
</protein>
<dbReference type="AlphaFoldDB" id="A0AA87ZF42"/>
<dbReference type="Proteomes" id="UP001187192">
    <property type="component" value="Unassembled WGS sequence"/>
</dbReference>
<dbReference type="Gramene" id="FCD_00006687-RA">
    <property type="protein sequence ID" value="FCD_00006687-RA:cds"/>
    <property type="gene ID" value="FCD_00006687"/>
</dbReference>
<proteinExistence type="predicted"/>
<comment type="caution">
    <text evidence="2">The sequence shown here is derived from an EMBL/GenBank/DDBJ whole genome shotgun (WGS) entry which is preliminary data.</text>
</comment>
<accession>A0AA87ZF42</accession>
<name>A0AA87ZF42_FICCA</name>
<dbReference type="EMBL" id="BTGU01000003">
    <property type="protein sequence ID" value="GMN32672.1"/>
    <property type="molecule type" value="Genomic_DNA"/>
</dbReference>
<keyword evidence="3" id="KW-1185">Reference proteome</keyword>
<feature type="compositionally biased region" description="Basic and acidic residues" evidence="1">
    <location>
        <begin position="12"/>
        <end position="24"/>
    </location>
</feature>
<sequence length="61" mass="6541">MELPTISVLDNGDGRSRGLERRDVRGSGPARWHFAGSGSAQRFVGLGRLSGGGVFFFLVYA</sequence>
<evidence type="ECO:0000313" key="2">
    <source>
        <dbReference type="EMBL" id="GMN32672.1"/>
    </source>
</evidence>
<reference evidence="2" key="1">
    <citation type="submission" date="2023-07" db="EMBL/GenBank/DDBJ databases">
        <title>draft genome sequence of fig (Ficus carica).</title>
        <authorList>
            <person name="Takahashi T."/>
            <person name="Nishimura K."/>
        </authorList>
    </citation>
    <scope>NUCLEOTIDE SEQUENCE</scope>
</reference>
<feature type="region of interest" description="Disordered" evidence="1">
    <location>
        <begin position="1"/>
        <end position="24"/>
    </location>
</feature>
<organism evidence="2 3">
    <name type="scientific">Ficus carica</name>
    <name type="common">Common fig</name>
    <dbReference type="NCBI Taxonomy" id="3494"/>
    <lineage>
        <taxon>Eukaryota</taxon>
        <taxon>Viridiplantae</taxon>
        <taxon>Streptophyta</taxon>
        <taxon>Embryophyta</taxon>
        <taxon>Tracheophyta</taxon>
        <taxon>Spermatophyta</taxon>
        <taxon>Magnoliopsida</taxon>
        <taxon>eudicotyledons</taxon>
        <taxon>Gunneridae</taxon>
        <taxon>Pentapetalae</taxon>
        <taxon>rosids</taxon>
        <taxon>fabids</taxon>
        <taxon>Rosales</taxon>
        <taxon>Moraceae</taxon>
        <taxon>Ficeae</taxon>
        <taxon>Ficus</taxon>
    </lineage>
</organism>
<evidence type="ECO:0000256" key="1">
    <source>
        <dbReference type="SAM" id="MobiDB-lite"/>
    </source>
</evidence>
<gene>
    <name evidence="2" type="ORF">TIFTF001_003797</name>
</gene>
<evidence type="ECO:0000313" key="3">
    <source>
        <dbReference type="Proteomes" id="UP001187192"/>
    </source>
</evidence>